<evidence type="ECO:0000259" key="1">
    <source>
        <dbReference type="Pfam" id="PF01609"/>
    </source>
</evidence>
<dbReference type="GO" id="GO:0006313">
    <property type="term" value="P:DNA transposition"/>
    <property type="evidence" value="ECO:0007669"/>
    <property type="project" value="InterPro"/>
</dbReference>
<dbReference type="InterPro" id="IPR012337">
    <property type="entry name" value="RNaseH-like_sf"/>
</dbReference>
<comment type="caution">
    <text evidence="2">The sequence shown here is derived from an EMBL/GenBank/DDBJ whole genome shotgun (WGS) entry which is preliminary data.</text>
</comment>
<dbReference type="SUPFAM" id="SSF53098">
    <property type="entry name" value="Ribonuclease H-like"/>
    <property type="match status" value="1"/>
</dbReference>
<dbReference type="PANTHER" id="PTHR33258">
    <property type="entry name" value="TRANSPOSASE INSL FOR INSERTION SEQUENCE ELEMENT IS186A-RELATED"/>
    <property type="match status" value="1"/>
</dbReference>
<accession>A0A4Q0XEX0</accession>
<dbReference type="AlphaFoldDB" id="A0A4Q0XEX0"/>
<reference evidence="2 3" key="1">
    <citation type="submission" date="2019-01" db="EMBL/GenBank/DDBJ databases">
        <title>Genome sequence of the Antarctic species Gelidibacter gilvus ACAM 158(T).</title>
        <authorList>
            <person name="Bowman J.P."/>
        </authorList>
    </citation>
    <scope>NUCLEOTIDE SEQUENCE [LARGE SCALE GENOMIC DNA]</scope>
    <source>
        <strain evidence="2 3">IC158</strain>
    </source>
</reference>
<dbReference type="Pfam" id="PF01609">
    <property type="entry name" value="DDE_Tnp_1"/>
    <property type="match status" value="1"/>
</dbReference>
<evidence type="ECO:0000313" key="3">
    <source>
        <dbReference type="Proteomes" id="UP000289792"/>
    </source>
</evidence>
<dbReference type="GO" id="GO:0003677">
    <property type="term" value="F:DNA binding"/>
    <property type="evidence" value="ECO:0007669"/>
    <property type="project" value="InterPro"/>
</dbReference>
<keyword evidence="3" id="KW-1185">Reference proteome</keyword>
<gene>
    <name evidence="2" type="ORF">ESZ48_14245</name>
</gene>
<dbReference type="Proteomes" id="UP000289792">
    <property type="component" value="Unassembled WGS sequence"/>
</dbReference>
<dbReference type="RefSeq" id="WP_129018172.1">
    <property type="nucleotide sequence ID" value="NZ_SDDZ01000009.1"/>
</dbReference>
<dbReference type="GO" id="GO:0004803">
    <property type="term" value="F:transposase activity"/>
    <property type="evidence" value="ECO:0007669"/>
    <property type="project" value="InterPro"/>
</dbReference>
<dbReference type="EMBL" id="SDDZ01000009">
    <property type="protein sequence ID" value="RXJ45970.1"/>
    <property type="molecule type" value="Genomic_DNA"/>
</dbReference>
<dbReference type="PANTHER" id="PTHR33258:SF1">
    <property type="entry name" value="TRANSPOSASE INSL FOR INSERTION SEQUENCE ELEMENT IS186A-RELATED"/>
    <property type="match status" value="1"/>
</dbReference>
<proteinExistence type="predicted"/>
<name>A0A4Q0XEX0_9FLAO</name>
<organism evidence="2 3">
    <name type="scientific">Gelidibacter gilvus</name>
    <dbReference type="NCBI Taxonomy" id="59602"/>
    <lineage>
        <taxon>Bacteria</taxon>
        <taxon>Pseudomonadati</taxon>
        <taxon>Bacteroidota</taxon>
        <taxon>Flavobacteriia</taxon>
        <taxon>Flavobacteriales</taxon>
        <taxon>Flavobacteriaceae</taxon>
        <taxon>Gelidibacter</taxon>
    </lineage>
</organism>
<evidence type="ECO:0000313" key="2">
    <source>
        <dbReference type="EMBL" id="RXJ45970.1"/>
    </source>
</evidence>
<dbReference type="InterPro" id="IPR002559">
    <property type="entry name" value="Transposase_11"/>
</dbReference>
<feature type="domain" description="Transposase IS4-like" evidence="1">
    <location>
        <begin position="16"/>
        <end position="69"/>
    </location>
</feature>
<sequence>MDEQSQQTIEFITNQISWTANTMTELYKAKWEVEMFFRDIKQQLQKKSFIGTSQNTLMTQIWTALITILILKVLKGQAKHAWYLSNLVAFLNSIFL</sequence>
<protein>
    <recommendedName>
        <fullName evidence="1">Transposase IS4-like domain-containing protein</fullName>
    </recommendedName>
</protein>
<dbReference type="OrthoDB" id="7327264at2"/>